<evidence type="ECO:0000256" key="1">
    <source>
        <dbReference type="SAM" id="MobiDB-lite"/>
    </source>
</evidence>
<feature type="compositionally biased region" description="Basic and acidic residues" evidence="1">
    <location>
        <begin position="134"/>
        <end position="143"/>
    </location>
</feature>
<feature type="region of interest" description="Disordered" evidence="1">
    <location>
        <begin position="111"/>
        <end position="143"/>
    </location>
</feature>
<accession>Q5JLA8</accession>
<evidence type="ECO:0000313" key="2">
    <source>
        <dbReference type="EMBL" id="BAD87391.1"/>
    </source>
</evidence>
<proteinExistence type="predicted"/>
<protein>
    <submittedName>
        <fullName evidence="2">Uncharacterized protein</fullName>
    </submittedName>
</protein>
<sequence length="143" mass="16098">MDWVVGAHRRPPPLPALLRREKSRRLVELSALLKAFTLFGPFRLEIINPSFSLSQQHQPPYEELPPELRKKACTLGTSSSDMTVKARVTSSCADVEASQLTSRTLLTLRLADRTKPDDEPHNANGNDHLKNHKDKIYGNDSDK</sequence>
<name>Q5JLA8_ORYSJ</name>
<gene>
    <name evidence="2" type="ORF">P0683B11.27</name>
</gene>
<reference evidence="2" key="1">
    <citation type="journal article" date="2002" name="Nature">
        <title>The genome sequence and structure of rice chromosome 1.</title>
        <authorList>
            <person name="Sasaki T."/>
            <person name="Matsumoto T."/>
            <person name="Yamamoto K."/>
            <person name="Sakata K."/>
            <person name="Baba T."/>
            <person name="Katayose Y."/>
            <person name="Wu J."/>
            <person name="Niimura Y."/>
            <person name="Cheng Z."/>
            <person name="Nagamura Y."/>
            <person name="Antonio B.A."/>
            <person name="Kanamori H."/>
            <person name="Hosokawa S."/>
            <person name="Masukawa M."/>
            <person name="Arikawa K."/>
            <person name="Chiden Y."/>
            <person name="Hayashi M."/>
            <person name="Okamoto M."/>
            <person name="Ando T."/>
            <person name="Aoki H."/>
            <person name="Arita K."/>
            <person name="Hamada M."/>
            <person name="Harada C."/>
            <person name="Hijishita S."/>
            <person name="Honda M."/>
            <person name="Ichikawa Y."/>
            <person name="Idonuma A."/>
            <person name="Iijima M."/>
            <person name="Ikeda M."/>
            <person name="Ikeno M."/>
            <person name="Itoh S."/>
            <person name="Itoh T."/>
            <person name="Itoh Y."/>
            <person name="Itoh Y."/>
            <person name="Iwabuchi A."/>
            <person name="Kamiya K."/>
            <person name="Karasawa W."/>
            <person name="Katagiri S."/>
            <person name="Kikuta A."/>
            <person name="Kobayashi N."/>
            <person name="Kono I."/>
            <person name="Machita K."/>
            <person name="Maehara T."/>
            <person name="Mizuno H."/>
            <person name="Mizubayashi T."/>
            <person name="Mukai Y."/>
            <person name="Nagasaki H."/>
            <person name="Nakashima M."/>
            <person name="Nakama Y."/>
            <person name="Nakamichi Y."/>
            <person name="Nakamura M."/>
            <person name="Namiki N."/>
            <person name="Negishi M."/>
            <person name="Ohta I."/>
            <person name="Ono N."/>
            <person name="Saji S."/>
            <person name="Sakai K."/>
            <person name="Shibata M."/>
            <person name="Shimokawa T."/>
            <person name="Shomura A."/>
            <person name="Song J."/>
            <person name="Takazaki Y."/>
            <person name="Terasawa K."/>
            <person name="Tsuji K."/>
            <person name="Waki K."/>
            <person name="Yamagata H."/>
            <person name="Yamane H."/>
            <person name="Yoshiki S."/>
            <person name="Yoshihara R."/>
            <person name="Yukawa K."/>
            <person name="Zhong H."/>
            <person name="Iwama H."/>
            <person name="Endo T."/>
            <person name="Ito H."/>
            <person name="Hahn J.H."/>
            <person name="Kim H.I."/>
            <person name="Eun M.Y."/>
            <person name="Yano M."/>
            <person name="Jiang J."/>
            <person name="Gojobori T."/>
        </authorList>
    </citation>
    <scope>NUCLEOTIDE SEQUENCE</scope>
</reference>
<dbReference type="EMBL" id="AP003288">
    <property type="protein sequence ID" value="BAD87391.1"/>
    <property type="molecule type" value="Genomic_DNA"/>
</dbReference>
<dbReference type="Proteomes" id="UP000817658">
    <property type="component" value="Chromosome 1"/>
</dbReference>
<feature type="compositionally biased region" description="Basic and acidic residues" evidence="1">
    <location>
        <begin position="111"/>
        <end position="121"/>
    </location>
</feature>
<dbReference type="AlphaFoldDB" id="Q5JLA8"/>
<organism evidence="2">
    <name type="scientific">Oryza sativa subsp. japonica</name>
    <name type="common">Rice</name>
    <dbReference type="NCBI Taxonomy" id="39947"/>
    <lineage>
        <taxon>Eukaryota</taxon>
        <taxon>Viridiplantae</taxon>
        <taxon>Streptophyta</taxon>
        <taxon>Embryophyta</taxon>
        <taxon>Tracheophyta</taxon>
        <taxon>Spermatophyta</taxon>
        <taxon>Magnoliopsida</taxon>
        <taxon>Liliopsida</taxon>
        <taxon>Poales</taxon>
        <taxon>Poaceae</taxon>
        <taxon>BOP clade</taxon>
        <taxon>Oryzoideae</taxon>
        <taxon>Oryzeae</taxon>
        <taxon>Oryzinae</taxon>
        <taxon>Oryza</taxon>
        <taxon>Oryza sativa</taxon>
    </lineage>
</organism>